<dbReference type="OrthoDB" id="8194020at2759"/>
<keyword evidence="7 8" id="KW-0472">Membrane</keyword>
<dbReference type="GO" id="GO:0005765">
    <property type="term" value="C:lysosomal membrane"/>
    <property type="evidence" value="ECO:0007669"/>
    <property type="project" value="UniProtKB-SubCell"/>
</dbReference>
<dbReference type="PROSITE" id="PS51837">
    <property type="entry name" value="LITAF"/>
    <property type="match status" value="1"/>
</dbReference>
<reference evidence="10 11" key="1">
    <citation type="journal article" date="2017" name="Gigascience">
        <title>Genome sequence of the small brown planthopper, Laodelphax striatellus.</title>
        <authorList>
            <person name="Zhu J."/>
            <person name="Jiang F."/>
            <person name="Wang X."/>
            <person name="Yang P."/>
            <person name="Bao Y."/>
            <person name="Zhao W."/>
            <person name="Wang W."/>
            <person name="Lu H."/>
            <person name="Wang Q."/>
            <person name="Cui N."/>
            <person name="Li J."/>
            <person name="Chen X."/>
            <person name="Luo L."/>
            <person name="Yu J."/>
            <person name="Kang L."/>
            <person name="Cui F."/>
        </authorList>
    </citation>
    <scope>NUCLEOTIDE SEQUENCE [LARGE SCALE GENOMIC DNA]</scope>
    <source>
        <strain evidence="10">Lst14</strain>
    </source>
</reference>
<dbReference type="Pfam" id="PF10601">
    <property type="entry name" value="zf-LITAF-like"/>
    <property type="match status" value="1"/>
</dbReference>
<dbReference type="SMART" id="SM00714">
    <property type="entry name" value="LITAF"/>
    <property type="match status" value="1"/>
</dbReference>
<keyword evidence="6" id="KW-0862">Zinc</keyword>
<comment type="similarity">
    <text evidence="4">Belongs to the CDIP1/LITAF family.</text>
</comment>
<evidence type="ECO:0000256" key="3">
    <source>
        <dbReference type="ARBA" id="ARBA00004630"/>
    </source>
</evidence>
<dbReference type="InterPro" id="IPR037519">
    <property type="entry name" value="LITAF_fam"/>
</dbReference>
<dbReference type="Proteomes" id="UP000291343">
    <property type="component" value="Unassembled WGS sequence"/>
</dbReference>
<keyword evidence="11" id="KW-1185">Reference proteome</keyword>
<evidence type="ECO:0000313" key="10">
    <source>
        <dbReference type="EMBL" id="RZF38011.1"/>
    </source>
</evidence>
<evidence type="ECO:0000256" key="7">
    <source>
        <dbReference type="ARBA" id="ARBA00023136"/>
    </source>
</evidence>
<organism evidence="10 11">
    <name type="scientific">Laodelphax striatellus</name>
    <name type="common">Small brown planthopper</name>
    <name type="synonym">Delphax striatella</name>
    <dbReference type="NCBI Taxonomy" id="195883"/>
    <lineage>
        <taxon>Eukaryota</taxon>
        <taxon>Metazoa</taxon>
        <taxon>Ecdysozoa</taxon>
        <taxon>Arthropoda</taxon>
        <taxon>Hexapoda</taxon>
        <taxon>Insecta</taxon>
        <taxon>Pterygota</taxon>
        <taxon>Neoptera</taxon>
        <taxon>Paraneoptera</taxon>
        <taxon>Hemiptera</taxon>
        <taxon>Auchenorrhyncha</taxon>
        <taxon>Fulgoroidea</taxon>
        <taxon>Delphacidae</taxon>
        <taxon>Criomorphinae</taxon>
        <taxon>Laodelphax</taxon>
    </lineage>
</organism>
<dbReference type="AlphaFoldDB" id="A0A482WXW5"/>
<dbReference type="InParanoid" id="A0A482WXW5"/>
<dbReference type="InterPro" id="IPR006629">
    <property type="entry name" value="LITAF"/>
</dbReference>
<comment type="subcellular location">
    <subcellularLocation>
        <location evidence="2">Endosome membrane</location>
        <topology evidence="2">Peripheral membrane protein</topology>
    </subcellularLocation>
    <subcellularLocation>
        <location evidence="1">Late endosome membrane</location>
    </subcellularLocation>
    <subcellularLocation>
        <location evidence="3">Lysosome membrane</location>
        <topology evidence="3">Peripheral membrane protein</topology>
        <orientation evidence="3">Cytoplasmic side</orientation>
    </subcellularLocation>
</comment>
<dbReference type="GO" id="GO:0008270">
    <property type="term" value="F:zinc ion binding"/>
    <property type="evidence" value="ECO:0007669"/>
    <property type="project" value="TreeGrafter"/>
</dbReference>
<evidence type="ECO:0000256" key="6">
    <source>
        <dbReference type="ARBA" id="ARBA00022833"/>
    </source>
</evidence>
<dbReference type="EMBL" id="QKKF02022824">
    <property type="protein sequence ID" value="RZF38011.1"/>
    <property type="molecule type" value="Genomic_DNA"/>
</dbReference>
<feature type="transmembrane region" description="Helical" evidence="8">
    <location>
        <begin position="60"/>
        <end position="79"/>
    </location>
</feature>
<comment type="caution">
    <text evidence="10">The sequence shown here is derived from an EMBL/GenBank/DDBJ whole genome shotgun (WGS) entry which is preliminary data.</text>
</comment>
<feature type="domain" description="LITAF" evidence="9">
    <location>
        <begin position="19"/>
        <end position="102"/>
    </location>
</feature>
<evidence type="ECO:0000259" key="9">
    <source>
        <dbReference type="PROSITE" id="PS51837"/>
    </source>
</evidence>
<proteinExistence type="inferred from homology"/>
<gene>
    <name evidence="10" type="ORF">LSTR_LSTR006410</name>
</gene>
<sequence>MSGYPPHQQPPPYGMQVPMQPVQVVIPQPLGPHSQTTSCPNCQKIITTRVDQEATMKTHLFALLLCLLFCWPCVCVPYCTETCKATNHYCPNCEAFLGSHDR</sequence>
<dbReference type="PANTHER" id="PTHR23292">
    <property type="entry name" value="LIPOPOLYSACCHARIDE-INDUCED TUMOR NECROSIS FACTOR-ALPHA FACTOR"/>
    <property type="match status" value="1"/>
</dbReference>
<keyword evidence="8" id="KW-0812">Transmembrane</keyword>
<dbReference type="GO" id="GO:0031902">
    <property type="term" value="C:late endosome membrane"/>
    <property type="evidence" value="ECO:0007669"/>
    <property type="project" value="UniProtKB-SubCell"/>
</dbReference>
<name>A0A482WXW5_LAOST</name>
<accession>A0A482WXW5</accession>
<evidence type="ECO:0000256" key="2">
    <source>
        <dbReference type="ARBA" id="ARBA00004481"/>
    </source>
</evidence>
<protein>
    <recommendedName>
        <fullName evidence="9">LITAF domain-containing protein</fullName>
    </recommendedName>
</protein>
<evidence type="ECO:0000313" key="11">
    <source>
        <dbReference type="Proteomes" id="UP000291343"/>
    </source>
</evidence>
<keyword evidence="5" id="KW-0479">Metal-binding</keyword>
<keyword evidence="8" id="KW-1133">Transmembrane helix</keyword>
<evidence type="ECO:0000256" key="5">
    <source>
        <dbReference type="ARBA" id="ARBA00022723"/>
    </source>
</evidence>
<evidence type="ECO:0000256" key="8">
    <source>
        <dbReference type="SAM" id="Phobius"/>
    </source>
</evidence>
<evidence type="ECO:0000256" key="4">
    <source>
        <dbReference type="ARBA" id="ARBA00005975"/>
    </source>
</evidence>
<dbReference type="STRING" id="195883.A0A482WXW5"/>
<dbReference type="PANTHER" id="PTHR23292:SF14">
    <property type="entry name" value="FI16615P1-RELATED"/>
    <property type="match status" value="1"/>
</dbReference>
<evidence type="ECO:0000256" key="1">
    <source>
        <dbReference type="ARBA" id="ARBA00004414"/>
    </source>
</evidence>